<protein>
    <submittedName>
        <fullName evidence="1">Uncharacterized protein</fullName>
    </submittedName>
</protein>
<comment type="caution">
    <text evidence="1">The sequence shown here is derived from an EMBL/GenBank/DDBJ whole genome shotgun (WGS) entry which is preliminary data.</text>
</comment>
<name>A0A8T1RKE8_CARIL</name>
<gene>
    <name evidence="1" type="ORF">CIPAW_01G113400</name>
</gene>
<sequence>MNLNGKTSNVQISSTDCREVYSPHAETEAYEPYDSRNAVSQNFMLENCVTSDDHSFADPEDAKQRVVQNMEMIGGDNAGDHEDQDKTSCDDARGKIKKEAAIPPNILLENATILVGYSDFAPADHVEVNQTTELNAGNDEKDKIEKCDMAGNECKEVADLEAHKNHLSESVAVVENGTDNESARNLGDSTQPKHYTRSVSEIEVVVEDSTNDSIRNLGQNEHNHRCNFPSEIEVVAGEDGREEFIGNLGETELIHYEAEKEPIHYKNTTCEIGVVVVDHGMNGSPRKLRQIESNQYQSSAAEIEVAVEDGTDNSERIQPAKIGSKPLENVVGTNSTKNLPQNKNFQEGIKEVDFDNCEIQEECSCADESGVVAQLSRSGDVELSQNLSPKPTLEELLRFAAEEESSAQNTAVVMNTRDFDSWDLWGNSYKSSGYEGLYSQKKGTAVEQYHGDMLDDYERRTCTPLFQVKDRSNNIVNKPQWRKAIDGILGKFRSLRKRQPNPLGGILDEVDLKSLLKAANSKRCKRENISSIIMRKTFWGRLACCSSASTGSAIRSHKRKKPKEWQLQLQRYVSEYSPA</sequence>
<dbReference type="AlphaFoldDB" id="A0A8T1RKE8"/>
<keyword evidence="2" id="KW-1185">Reference proteome</keyword>
<dbReference type="Proteomes" id="UP000811609">
    <property type="component" value="Chromosome 1"/>
</dbReference>
<reference evidence="1" key="1">
    <citation type="submission" date="2020-12" db="EMBL/GenBank/DDBJ databases">
        <title>WGS assembly of Carya illinoinensis cv. Pawnee.</title>
        <authorList>
            <person name="Platts A."/>
            <person name="Shu S."/>
            <person name="Wright S."/>
            <person name="Barry K."/>
            <person name="Edger P."/>
            <person name="Pires J.C."/>
            <person name="Schmutz J."/>
        </authorList>
    </citation>
    <scope>NUCLEOTIDE SEQUENCE</scope>
    <source>
        <tissue evidence="1">Leaf</tissue>
    </source>
</reference>
<evidence type="ECO:0000313" key="2">
    <source>
        <dbReference type="Proteomes" id="UP000811609"/>
    </source>
</evidence>
<accession>A0A8T1RKE8</accession>
<proteinExistence type="predicted"/>
<dbReference type="EMBL" id="CM031809">
    <property type="protein sequence ID" value="KAG6667617.1"/>
    <property type="molecule type" value="Genomic_DNA"/>
</dbReference>
<evidence type="ECO:0000313" key="1">
    <source>
        <dbReference type="EMBL" id="KAG6667617.1"/>
    </source>
</evidence>
<organism evidence="1 2">
    <name type="scientific">Carya illinoinensis</name>
    <name type="common">Pecan</name>
    <dbReference type="NCBI Taxonomy" id="32201"/>
    <lineage>
        <taxon>Eukaryota</taxon>
        <taxon>Viridiplantae</taxon>
        <taxon>Streptophyta</taxon>
        <taxon>Embryophyta</taxon>
        <taxon>Tracheophyta</taxon>
        <taxon>Spermatophyta</taxon>
        <taxon>Magnoliopsida</taxon>
        <taxon>eudicotyledons</taxon>
        <taxon>Gunneridae</taxon>
        <taxon>Pentapetalae</taxon>
        <taxon>rosids</taxon>
        <taxon>fabids</taxon>
        <taxon>Fagales</taxon>
        <taxon>Juglandaceae</taxon>
        <taxon>Carya</taxon>
    </lineage>
</organism>